<name>V4C925_LOTGI</name>
<dbReference type="OrthoDB" id="16262at2759"/>
<evidence type="ECO:0000259" key="10">
    <source>
        <dbReference type="Pfam" id="PF02775"/>
    </source>
</evidence>
<dbReference type="InterPro" id="IPR000399">
    <property type="entry name" value="TPP-bd_CS"/>
</dbReference>
<dbReference type="GO" id="GO:0003984">
    <property type="term" value="F:acetolactate synthase activity"/>
    <property type="evidence" value="ECO:0007669"/>
    <property type="project" value="TreeGrafter"/>
</dbReference>
<evidence type="ECO:0000256" key="5">
    <source>
        <dbReference type="ARBA" id="ARBA00030510"/>
    </source>
</evidence>
<comment type="similarity">
    <text evidence="2 8">Belongs to the TPP enzyme family.</text>
</comment>
<evidence type="ECO:0000256" key="2">
    <source>
        <dbReference type="ARBA" id="ARBA00007812"/>
    </source>
</evidence>
<dbReference type="InterPro" id="IPR029061">
    <property type="entry name" value="THDP-binding"/>
</dbReference>
<dbReference type="SMR" id="V4C925"/>
<feature type="domain" description="Thiamine pyrophosphate enzyme central" evidence="9">
    <location>
        <begin position="217"/>
        <end position="358"/>
    </location>
</feature>
<dbReference type="GO" id="GO:0009099">
    <property type="term" value="P:L-valine biosynthetic process"/>
    <property type="evidence" value="ECO:0007669"/>
    <property type="project" value="TreeGrafter"/>
</dbReference>
<dbReference type="Gene3D" id="3.40.50.1220">
    <property type="entry name" value="TPP-binding domain"/>
    <property type="match status" value="1"/>
</dbReference>
<gene>
    <name evidence="12" type="ORF">LOTGIDRAFT_114388</name>
</gene>
<keyword evidence="13" id="KW-1185">Reference proteome</keyword>
<evidence type="ECO:0000313" key="13">
    <source>
        <dbReference type="Proteomes" id="UP000030746"/>
    </source>
</evidence>
<dbReference type="Proteomes" id="UP000030746">
    <property type="component" value="Unassembled WGS sequence"/>
</dbReference>
<dbReference type="GO" id="GO:0000287">
    <property type="term" value="F:magnesium ion binding"/>
    <property type="evidence" value="ECO:0007669"/>
    <property type="project" value="InterPro"/>
</dbReference>
<evidence type="ECO:0000256" key="3">
    <source>
        <dbReference type="ARBA" id="ARBA00018936"/>
    </source>
</evidence>
<evidence type="ECO:0000256" key="7">
    <source>
        <dbReference type="ARBA" id="ARBA00048767"/>
    </source>
</evidence>
<dbReference type="PANTHER" id="PTHR18968:SF13">
    <property type="entry name" value="ACETOLACTATE SYNTHASE CATALYTIC SUBUNIT, MITOCHONDRIAL"/>
    <property type="match status" value="1"/>
</dbReference>
<dbReference type="KEGG" id="lgi:LOTGIDRAFT_114388"/>
<dbReference type="GeneID" id="20231085"/>
<dbReference type="RefSeq" id="XP_009050964.1">
    <property type="nucleotide sequence ID" value="XM_009052716.1"/>
</dbReference>
<keyword evidence="4 8" id="KW-0786">Thiamine pyrophosphate</keyword>
<dbReference type="EMBL" id="KB201262">
    <property type="protein sequence ID" value="ESO98259.1"/>
    <property type="molecule type" value="Genomic_DNA"/>
</dbReference>
<dbReference type="Pfam" id="PF00205">
    <property type="entry name" value="TPP_enzyme_M"/>
    <property type="match status" value="1"/>
</dbReference>
<evidence type="ECO:0000256" key="1">
    <source>
        <dbReference type="ARBA" id="ARBA00001964"/>
    </source>
</evidence>
<dbReference type="HOGENOM" id="CLU_013748_1_2_1"/>
<dbReference type="AlphaFoldDB" id="V4C925"/>
<comment type="catalytic activity">
    <reaction evidence="6">
        <text>2-hydroxyoctadecanoyl-CoA = heptadecanal + formyl-CoA</text>
        <dbReference type="Rhea" id="RHEA:55196"/>
        <dbReference type="ChEBI" id="CHEBI:57376"/>
        <dbReference type="ChEBI" id="CHEBI:74116"/>
        <dbReference type="ChEBI" id="CHEBI:138631"/>
    </reaction>
    <physiologicalReaction direction="left-to-right" evidence="6">
        <dbReference type="Rhea" id="RHEA:55197"/>
    </physiologicalReaction>
</comment>
<dbReference type="InterPro" id="IPR011766">
    <property type="entry name" value="TPP_enzyme_TPP-bd"/>
</dbReference>
<dbReference type="InterPro" id="IPR012001">
    <property type="entry name" value="Thiamin_PyroP_enz_TPP-bd_dom"/>
</dbReference>
<comment type="cofactor">
    <cofactor evidence="1">
        <name>thiamine diphosphate</name>
        <dbReference type="ChEBI" id="CHEBI:58937"/>
    </cofactor>
</comment>
<dbReference type="InterPro" id="IPR012000">
    <property type="entry name" value="Thiamin_PyroP_enz_cen_dom"/>
</dbReference>
<evidence type="ECO:0000259" key="9">
    <source>
        <dbReference type="Pfam" id="PF00205"/>
    </source>
</evidence>
<accession>V4C925</accession>
<feature type="domain" description="Thiamine pyrophosphate enzyme N-terminal TPP-binding" evidence="11">
    <location>
        <begin position="16"/>
        <end position="135"/>
    </location>
</feature>
<dbReference type="GO" id="GO:0030976">
    <property type="term" value="F:thiamine pyrophosphate binding"/>
    <property type="evidence" value="ECO:0007669"/>
    <property type="project" value="InterPro"/>
</dbReference>
<dbReference type="STRING" id="225164.V4C925"/>
<dbReference type="GO" id="GO:0005739">
    <property type="term" value="C:mitochondrion"/>
    <property type="evidence" value="ECO:0007669"/>
    <property type="project" value="TreeGrafter"/>
</dbReference>
<comment type="catalytic activity">
    <reaction evidence="7">
        <text>(2R)-hydroxyhexadecanoyl-CoA = pentadecanal + formyl-CoA</text>
        <dbReference type="Rhea" id="RHEA:55212"/>
        <dbReference type="ChEBI" id="CHEBI:17302"/>
        <dbReference type="ChEBI" id="CHEBI:57376"/>
        <dbReference type="ChEBI" id="CHEBI:138654"/>
    </reaction>
    <physiologicalReaction direction="left-to-right" evidence="7">
        <dbReference type="Rhea" id="RHEA:55213"/>
    </physiologicalReaction>
</comment>
<dbReference type="FunFam" id="3.40.50.970:FF:000007">
    <property type="entry name" value="Acetolactate synthase"/>
    <property type="match status" value="1"/>
</dbReference>
<dbReference type="GO" id="GO:0005948">
    <property type="term" value="C:acetolactate synthase complex"/>
    <property type="evidence" value="ECO:0007669"/>
    <property type="project" value="TreeGrafter"/>
</dbReference>
<dbReference type="GO" id="GO:0050660">
    <property type="term" value="F:flavin adenine dinucleotide binding"/>
    <property type="evidence" value="ECO:0007669"/>
    <property type="project" value="TreeGrafter"/>
</dbReference>
<dbReference type="Pfam" id="PF02775">
    <property type="entry name" value="TPP_enzyme_C"/>
    <property type="match status" value="1"/>
</dbReference>
<dbReference type="PANTHER" id="PTHR18968">
    <property type="entry name" value="THIAMINE PYROPHOSPHATE ENZYMES"/>
    <property type="match status" value="1"/>
</dbReference>
<dbReference type="OMA" id="WREPRSF"/>
<dbReference type="InterPro" id="IPR029035">
    <property type="entry name" value="DHS-like_NAD/FAD-binding_dom"/>
</dbReference>
<protein>
    <recommendedName>
        <fullName evidence="3">2-hydroxyacyl-CoA lyase 2</fullName>
    </recommendedName>
    <alternativeName>
        <fullName evidence="5">IlvB-like protein</fullName>
    </alternativeName>
</protein>
<dbReference type="PROSITE" id="PS00187">
    <property type="entry name" value="TPP_ENZYMES"/>
    <property type="match status" value="1"/>
</dbReference>
<dbReference type="SUPFAM" id="SSF52518">
    <property type="entry name" value="Thiamin diphosphate-binding fold (THDP-binding)"/>
    <property type="match status" value="2"/>
</dbReference>
<feature type="domain" description="Thiamine pyrophosphate enzyme TPP-binding" evidence="10">
    <location>
        <begin position="419"/>
        <end position="566"/>
    </location>
</feature>
<dbReference type="SUPFAM" id="SSF52467">
    <property type="entry name" value="DHS-like NAD/FAD-binding domain"/>
    <property type="match status" value="1"/>
</dbReference>
<dbReference type="GO" id="GO:0009097">
    <property type="term" value="P:isoleucine biosynthetic process"/>
    <property type="evidence" value="ECO:0007669"/>
    <property type="project" value="TreeGrafter"/>
</dbReference>
<sequence>MDTSIIENSEKYNGKTGAQIVYQKLVECGVTLACGISGGNILDLIDTFHSDHHQSSPPINFITNSNEANGGFVCEGYAKACGKPAVCVVTSGPGLTNLITPLQDAYCDGVPFIAISGQSRTNAQPEAFQCVDAIALTKPCTKWNHKIGSVREIPMILDYAFHIAQTGRPGPVHIDFPKNFQSEVYSSNDCNVKHNNFEDFANDNITALPLLDHGQLNNIVKLINMSECPIVCVGQGAIECQHELVDFITKTNIPVTTTVHAMGVFDERHPLALKMLGMHGHPTPNIMIQKADLILAIGSRFDDRITGAHDMFAPVAKAAQRFGNGGLVHVDIRPGEKNKIVKVNEFVNSDCKTFLRAINRMGLKFKGREKWLKLKFALEKAYPIIVPSYSNGRLSTQKLIVELDKQIDGIREKCLFSTGVGCHQMITAQLIRWTAPRSILTSGSLGTMGVAVGYAIGAKIAHPDKIVIAIDGDGSFNMTNTELKTIMDLQLPVKIIVVNNSSEMMVVYWQKLLYNRRTISTEFANCDYNKLAEAYGIHNLYCDNERDLAGQLRELIQYKGPVLLNVVVEKTPCLPLVLPGKALDDMILYDNDFPGFEGN</sequence>
<evidence type="ECO:0000313" key="12">
    <source>
        <dbReference type="EMBL" id="ESO98259.1"/>
    </source>
</evidence>
<dbReference type="Pfam" id="PF02776">
    <property type="entry name" value="TPP_enzyme_N"/>
    <property type="match status" value="1"/>
</dbReference>
<organism evidence="12 13">
    <name type="scientific">Lottia gigantea</name>
    <name type="common">Giant owl limpet</name>
    <dbReference type="NCBI Taxonomy" id="225164"/>
    <lineage>
        <taxon>Eukaryota</taxon>
        <taxon>Metazoa</taxon>
        <taxon>Spiralia</taxon>
        <taxon>Lophotrochozoa</taxon>
        <taxon>Mollusca</taxon>
        <taxon>Gastropoda</taxon>
        <taxon>Patellogastropoda</taxon>
        <taxon>Lottioidea</taxon>
        <taxon>Lottiidae</taxon>
        <taxon>Lottia</taxon>
    </lineage>
</organism>
<reference evidence="12 13" key="1">
    <citation type="journal article" date="2013" name="Nature">
        <title>Insights into bilaterian evolution from three spiralian genomes.</title>
        <authorList>
            <person name="Simakov O."/>
            <person name="Marletaz F."/>
            <person name="Cho S.J."/>
            <person name="Edsinger-Gonzales E."/>
            <person name="Havlak P."/>
            <person name="Hellsten U."/>
            <person name="Kuo D.H."/>
            <person name="Larsson T."/>
            <person name="Lv J."/>
            <person name="Arendt D."/>
            <person name="Savage R."/>
            <person name="Osoegawa K."/>
            <person name="de Jong P."/>
            <person name="Grimwood J."/>
            <person name="Chapman J.A."/>
            <person name="Shapiro H."/>
            <person name="Aerts A."/>
            <person name="Otillar R.P."/>
            <person name="Terry A.Y."/>
            <person name="Boore J.L."/>
            <person name="Grigoriev I.V."/>
            <person name="Lindberg D.R."/>
            <person name="Seaver E.C."/>
            <person name="Weisblat D.A."/>
            <person name="Putnam N.H."/>
            <person name="Rokhsar D.S."/>
        </authorList>
    </citation>
    <scope>NUCLEOTIDE SEQUENCE [LARGE SCALE GENOMIC DNA]</scope>
</reference>
<dbReference type="CDD" id="cd07035">
    <property type="entry name" value="TPP_PYR_POX_like"/>
    <property type="match status" value="1"/>
</dbReference>
<dbReference type="Gene3D" id="3.40.50.970">
    <property type="match status" value="2"/>
</dbReference>
<evidence type="ECO:0000256" key="4">
    <source>
        <dbReference type="ARBA" id="ARBA00023052"/>
    </source>
</evidence>
<proteinExistence type="inferred from homology"/>
<evidence type="ECO:0000256" key="6">
    <source>
        <dbReference type="ARBA" id="ARBA00048738"/>
    </source>
</evidence>
<dbReference type="CTD" id="20231085"/>
<dbReference type="InterPro" id="IPR045229">
    <property type="entry name" value="TPP_enz"/>
</dbReference>
<evidence type="ECO:0000256" key="8">
    <source>
        <dbReference type="RuleBase" id="RU362132"/>
    </source>
</evidence>
<evidence type="ECO:0000259" key="11">
    <source>
        <dbReference type="Pfam" id="PF02776"/>
    </source>
</evidence>